<reference evidence="8" key="1">
    <citation type="submission" date="2017-06" db="EMBL/GenBank/DDBJ databases">
        <authorList>
            <person name="Varghese N."/>
            <person name="Submissions S."/>
        </authorList>
    </citation>
    <scope>NUCLEOTIDE SEQUENCE [LARGE SCALE GENOMIC DNA]</scope>
    <source>
        <strain evidence="8">LNB2</strain>
    </source>
</reference>
<evidence type="ECO:0000259" key="6">
    <source>
        <dbReference type="Pfam" id="PF02350"/>
    </source>
</evidence>
<dbReference type="SUPFAM" id="SSF53756">
    <property type="entry name" value="UDP-Glycosyltransferase/glycogen phosphorylase"/>
    <property type="match status" value="1"/>
</dbReference>
<dbReference type="CDD" id="cd03786">
    <property type="entry name" value="GTB_UDP-GlcNAc_2-Epimerase"/>
    <property type="match status" value="1"/>
</dbReference>
<dbReference type="AlphaFoldDB" id="A0A239DHL6"/>
<evidence type="ECO:0000256" key="2">
    <source>
        <dbReference type="ARBA" id="ARBA00036080"/>
    </source>
</evidence>
<comment type="catalytic activity">
    <reaction evidence="2">
        <text>UDP-N-acetyl-alpha-D-glucosamine = UDP-N-acetyl-alpha-D-mannosamine</text>
        <dbReference type="Rhea" id="RHEA:17213"/>
        <dbReference type="ChEBI" id="CHEBI:57705"/>
        <dbReference type="ChEBI" id="CHEBI:68623"/>
        <dbReference type="EC" id="5.1.3.14"/>
    </reaction>
</comment>
<evidence type="ECO:0000256" key="3">
    <source>
        <dbReference type="ARBA" id="ARBA00038209"/>
    </source>
</evidence>
<dbReference type="GO" id="GO:0008761">
    <property type="term" value="F:UDP-N-acetylglucosamine 2-epimerase activity"/>
    <property type="evidence" value="ECO:0007669"/>
    <property type="project" value="UniProtKB-EC"/>
</dbReference>
<evidence type="ECO:0000256" key="5">
    <source>
        <dbReference type="RuleBase" id="RU003513"/>
    </source>
</evidence>
<keyword evidence="1 5" id="KW-0413">Isomerase</keyword>
<comment type="similarity">
    <text evidence="3 5">Belongs to the UDP-N-acetylglucosamine 2-epimerase family.</text>
</comment>
<dbReference type="Proteomes" id="UP000198281">
    <property type="component" value="Unassembled WGS sequence"/>
</dbReference>
<gene>
    <name evidence="7" type="ORF">SAMN06295912_104116</name>
</gene>
<dbReference type="InterPro" id="IPR003331">
    <property type="entry name" value="UDP_GlcNAc_Epimerase_2_dom"/>
</dbReference>
<dbReference type="EMBL" id="FZOS01000004">
    <property type="protein sequence ID" value="SNS31985.1"/>
    <property type="molecule type" value="Genomic_DNA"/>
</dbReference>
<evidence type="ECO:0000256" key="4">
    <source>
        <dbReference type="ARBA" id="ARBA00038858"/>
    </source>
</evidence>
<keyword evidence="8" id="KW-1185">Reference proteome</keyword>
<dbReference type="Pfam" id="PF02350">
    <property type="entry name" value="Epimerase_2"/>
    <property type="match status" value="1"/>
</dbReference>
<feature type="domain" description="UDP-N-acetylglucosamine 2-epimerase" evidence="6">
    <location>
        <begin position="9"/>
        <end position="312"/>
    </location>
</feature>
<dbReference type="PANTHER" id="PTHR43174:SF2">
    <property type="entry name" value="UDP-N-ACETYLGLUCOSAMINE 2-EPIMERASE"/>
    <property type="match status" value="1"/>
</dbReference>
<organism evidence="7 8">
    <name type="scientific">Edaphosphingomonas laterariae</name>
    <dbReference type="NCBI Taxonomy" id="861865"/>
    <lineage>
        <taxon>Bacteria</taxon>
        <taxon>Pseudomonadati</taxon>
        <taxon>Pseudomonadota</taxon>
        <taxon>Alphaproteobacteria</taxon>
        <taxon>Sphingomonadales</taxon>
        <taxon>Rhizorhabdaceae</taxon>
        <taxon>Edaphosphingomonas</taxon>
    </lineage>
</organism>
<dbReference type="Gene3D" id="3.40.50.2000">
    <property type="entry name" value="Glycogen Phosphorylase B"/>
    <property type="match status" value="2"/>
</dbReference>
<accession>A0A239DHL6</accession>
<dbReference type="PANTHER" id="PTHR43174">
    <property type="entry name" value="UDP-N-ACETYLGLUCOSAMINE 2-EPIMERASE"/>
    <property type="match status" value="1"/>
</dbReference>
<dbReference type="EC" id="5.1.3.14" evidence="4"/>
<protein>
    <recommendedName>
        <fullName evidence="4">UDP-N-acetylglucosamine 2-epimerase (non-hydrolyzing)</fullName>
        <ecNumber evidence="4">5.1.3.14</ecNumber>
    </recommendedName>
</protein>
<evidence type="ECO:0000313" key="7">
    <source>
        <dbReference type="EMBL" id="SNS31985.1"/>
    </source>
</evidence>
<evidence type="ECO:0000256" key="1">
    <source>
        <dbReference type="ARBA" id="ARBA00023235"/>
    </source>
</evidence>
<name>A0A239DHL6_9SPHN</name>
<proteinExistence type="inferred from homology"/>
<sequence>MAAFGERVDGNLALMEPGQTIEQLADLIAADLPSLAARLRPDMLLVQGDTTSAWAAALSASRIGLAVGHVEAGLRSHDLTRPFPEERNRVEIDAISALLFAPTAESAANLAAEPAIRGRVVVTGNTGIDALLTIRRMINGWTLHDNAVRTILVTCHRRENIGAGIAAICAALQRIARRPDVRIILPMHPNPAVHGAIAQALGSTPRIELHPPFDYPTMVQMMDGAHLILSDSGGLQEEAPALGVPLLVLRDNSERPEVFASGNARLVGTDADRIVAATFELLDDPAAHAAMSQPAFPYGRGDASERILDAIEDWHATQWPGSVAERAISYRLPPIQA</sequence>
<evidence type="ECO:0000313" key="8">
    <source>
        <dbReference type="Proteomes" id="UP000198281"/>
    </source>
</evidence>
<dbReference type="NCBIfam" id="TIGR00236">
    <property type="entry name" value="wecB"/>
    <property type="match status" value="1"/>
</dbReference>
<dbReference type="InterPro" id="IPR029767">
    <property type="entry name" value="WecB-like"/>
</dbReference>